<evidence type="ECO:0000313" key="2">
    <source>
        <dbReference type="Proteomes" id="UP001432027"/>
    </source>
</evidence>
<dbReference type="EMBL" id="BTSX01000002">
    <property type="protein sequence ID" value="GMS83662.1"/>
    <property type="molecule type" value="Genomic_DNA"/>
</dbReference>
<name>A0AAV5SLV0_9BILA</name>
<gene>
    <name evidence="1" type="ORF">PENTCL1PPCAC_5837</name>
</gene>
<dbReference type="Proteomes" id="UP001432027">
    <property type="component" value="Unassembled WGS sequence"/>
</dbReference>
<protein>
    <submittedName>
        <fullName evidence="1">Uncharacterized protein</fullName>
    </submittedName>
</protein>
<keyword evidence="2" id="KW-1185">Reference proteome</keyword>
<reference evidence="1" key="1">
    <citation type="submission" date="2023-10" db="EMBL/GenBank/DDBJ databases">
        <title>Genome assembly of Pristionchus species.</title>
        <authorList>
            <person name="Yoshida K."/>
            <person name="Sommer R.J."/>
        </authorList>
    </citation>
    <scope>NUCLEOTIDE SEQUENCE</scope>
    <source>
        <strain evidence="1">RS0144</strain>
    </source>
</reference>
<feature type="non-terminal residue" evidence="1">
    <location>
        <position position="1"/>
    </location>
</feature>
<dbReference type="AlphaFoldDB" id="A0AAV5SLV0"/>
<comment type="caution">
    <text evidence="1">The sequence shown here is derived from an EMBL/GenBank/DDBJ whole genome shotgun (WGS) entry which is preliminary data.</text>
</comment>
<accession>A0AAV5SLV0</accession>
<feature type="non-terminal residue" evidence="1">
    <location>
        <position position="133"/>
    </location>
</feature>
<proteinExistence type="predicted"/>
<sequence>IKVIFVLSRDNNNKNNCLLPFDNNPTKSQACRLVGGGGGLSALLLGDSDGTLAETVPEAALDLLQMTHATSSGGASADRLDGPLVHTLLRGGVSARSASVLLKVVGRFATTSAQSVRLIVALSKGLGSLGHGT</sequence>
<organism evidence="1 2">
    <name type="scientific">Pristionchus entomophagus</name>
    <dbReference type="NCBI Taxonomy" id="358040"/>
    <lineage>
        <taxon>Eukaryota</taxon>
        <taxon>Metazoa</taxon>
        <taxon>Ecdysozoa</taxon>
        <taxon>Nematoda</taxon>
        <taxon>Chromadorea</taxon>
        <taxon>Rhabditida</taxon>
        <taxon>Rhabditina</taxon>
        <taxon>Diplogasteromorpha</taxon>
        <taxon>Diplogasteroidea</taxon>
        <taxon>Neodiplogasteridae</taxon>
        <taxon>Pristionchus</taxon>
    </lineage>
</organism>
<evidence type="ECO:0000313" key="1">
    <source>
        <dbReference type="EMBL" id="GMS83662.1"/>
    </source>
</evidence>